<dbReference type="PROSITE" id="PS51257">
    <property type="entry name" value="PROKAR_LIPOPROTEIN"/>
    <property type="match status" value="1"/>
</dbReference>
<comment type="caution">
    <text evidence="3">The sequence shown here is derived from an EMBL/GenBank/DDBJ whole genome shotgun (WGS) entry which is preliminary data.</text>
</comment>
<evidence type="ECO:0000313" key="3">
    <source>
        <dbReference type="EMBL" id="PIW14843.1"/>
    </source>
</evidence>
<dbReference type="EMBL" id="PFFQ01000055">
    <property type="protein sequence ID" value="PIW14843.1"/>
    <property type="molecule type" value="Genomic_DNA"/>
</dbReference>
<dbReference type="Proteomes" id="UP000231019">
    <property type="component" value="Unassembled WGS sequence"/>
</dbReference>
<accession>A0A2M7FZW4</accession>
<gene>
    <name evidence="3" type="ORF">COW36_19525</name>
</gene>
<reference evidence="3 4" key="1">
    <citation type="submission" date="2017-09" db="EMBL/GenBank/DDBJ databases">
        <title>Depth-based differentiation of microbial function through sediment-hosted aquifers and enrichment of novel symbionts in the deep terrestrial subsurface.</title>
        <authorList>
            <person name="Probst A.J."/>
            <person name="Ladd B."/>
            <person name="Jarett J.K."/>
            <person name="Geller-Mcgrath D.E."/>
            <person name="Sieber C.M."/>
            <person name="Emerson J.B."/>
            <person name="Anantharaman K."/>
            <person name="Thomas B.C."/>
            <person name="Malmstrom R."/>
            <person name="Stieglmeier M."/>
            <person name="Klingl A."/>
            <person name="Woyke T."/>
            <person name="Ryan C.M."/>
            <person name="Banfield J.F."/>
        </authorList>
    </citation>
    <scope>NUCLEOTIDE SEQUENCE [LARGE SCALE GENOMIC DNA]</scope>
    <source>
        <strain evidence="3">CG17_big_fil_post_rev_8_21_14_2_50_48_46</strain>
    </source>
</reference>
<dbReference type="InterPro" id="IPR027372">
    <property type="entry name" value="Phytase-like_dom"/>
</dbReference>
<keyword evidence="1" id="KW-0732">Signal</keyword>
<evidence type="ECO:0000259" key="2">
    <source>
        <dbReference type="Pfam" id="PF13449"/>
    </source>
</evidence>
<dbReference type="PIRSF" id="PIRSF031900">
    <property type="entry name" value="UCP031900"/>
    <property type="match status" value="1"/>
</dbReference>
<dbReference type="Pfam" id="PF13449">
    <property type="entry name" value="Phytase-like"/>
    <property type="match status" value="1"/>
</dbReference>
<proteinExistence type="predicted"/>
<name>A0A2M7FZW4_9BACT</name>
<feature type="chain" id="PRO_5014831362" description="Phytase-like domain-containing protein" evidence="1">
    <location>
        <begin position="30"/>
        <end position="334"/>
    </location>
</feature>
<feature type="signal peptide" evidence="1">
    <location>
        <begin position="1"/>
        <end position="29"/>
    </location>
</feature>
<evidence type="ECO:0000256" key="1">
    <source>
        <dbReference type="SAM" id="SignalP"/>
    </source>
</evidence>
<dbReference type="AlphaFoldDB" id="A0A2M7FZW4"/>
<sequence length="334" mass="36661">MEIRSVFLRCLSKSLLGFCLGGGCFVLSAARSQLAEQPMQLDLKTRPVALNPRDPAQNTLGSFRYAGGLELLSSPLSPVHELSDLELKAERRLFAVSDAGLFFETTLVLNSQGQLTGLKESQICPLTREDGQPLQTKEASDAEGLAFLAGGEKLVSFEKQDRILLYPGKGHNPRQAPTPRFHFEHNLGMEALSADPLRGPDAYLVGAEADAQLWTCRLSEPECQALEKLEKPAGYQLVALKRLKANLLAYLLRLYQPETGKVSVLLKVKQGPQVLAEMELTQPLNVDNFEGLAAVPDAQQGYRFYLISDDNGSEAQRTLLMAFDWKGPSKTSAD</sequence>
<feature type="domain" description="Phytase-like" evidence="2">
    <location>
        <begin position="78"/>
        <end position="312"/>
    </location>
</feature>
<organism evidence="3 4">
    <name type="scientific">bacterium (Candidatus Blackallbacteria) CG17_big_fil_post_rev_8_21_14_2_50_48_46</name>
    <dbReference type="NCBI Taxonomy" id="2014261"/>
    <lineage>
        <taxon>Bacteria</taxon>
        <taxon>Candidatus Blackallbacteria</taxon>
    </lineage>
</organism>
<dbReference type="InterPro" id="IPR014567">
    <property type="entry name" value="UCP031900"/>
</dbReference>
<evidence type="ECO:0000313" key="4">
    <source>
        <dbReference type="Proteomes" id="UP000231019"/>
    </source>
</evidence>
<protein>
    <recommendedName>
        <fullName evidence="2">Phytase-like domain-containing protein</fullName>
    </recommendedName>
</protein>